<dbReference type="GO" id="GO:0042030">
    <property type="term" value="F:ATPase inhibitor activity"/>
    <property type="evidence" value="ECO:0007669"/>
    <property type="project" value="InterPro"/>
</dbReference>
<evidence type="ECO:0000313" key="6">
    <source>
        <dbReference type="EMBL" id="RKP12089.1"/>
    </source>
</evidence>
<dbReference type="EMBL" id="KZ988487">
    <property type="protein sequence ID" value="RKP12089.1"/>
    <property type="molecule type" value="Genomic_DNA"/>
</dbReference>
<reference evidence="7" key="1">
    <citation type="journal article" date="2018" name="Nat. Microbiol.">
        <title>Leveraging single-cell genomics to expand the fungal tree of life.</title>
        <authorList>
            <person name="Ahrendt S.R."/>
            <person name="Quandt C.A."/>
            <person name="Ciobanu D."/>
            <person name="Clum A."/>
            <person name="Salamov A."/>
            <person name="Andreopoulos B."/>
            <person name="Cheng J.F."/>
            <person name="Woyke T."/>
            <person name="Pelin A."/>
            <person name="Henrissat B."/>
            <person name="Reynolds N.K."/>
            <person name="Benny G.L."/>
            <person name="Smith M.E."/>
            <person name="James T.Y."/>
            <person name="Grigoriev I.V."/>
        </authorList>
    </citation>
    <scope>NUCLEOTIDE SEQUENCE [LARGE SCALE GENOMIC DNA]</scope>
</reference>
<evidence type="ECO:0000256" key="5">
    <source>
        <dbReference type="SAM" id="MobiDB-lite"/>
    </source>
</evidence>
<evidence type="ECO:0000313" key="7">
    <source>
        <dbReference type="Proteomes" id="UP000267251"/>
    </source>
</evidence>
<feature type="region of interest" description="Disordered" evidence="5">
    <location>
        <begin position="73"/>
        <end position="93"/>
    </location>
</feature>
<evidence type="ECO:0000256" key="1">
    <source>
        <dbReference type="ARBA" id="ARBA00004173"/>
    </source>
</evidence>
<dbReference type="GO" id="GO:0005739">
    <property type="term" value="C:mitochondrion"/>
    <property type="evidence" value="ECO:0007669"/>
    <property type="project" value="UniProtKB-SubCell"/>
</dbReference>
<evidence type="ECO:0000256" key="2">
    <source>
        <dbReference type="ARBA" id="ARBA00010901"/>
    </source>
</evidence>
<comment type="subcellular location">
    <subcellularLocation>
        <location evidence="1">Mitochondrion</location>
    </subcellularLocation>
</comment>
<dbReference type="OrthoDB" id="5595795at2759"/>
<keyword evidence="7" id="KW-1185">Reference proteome</keyword>
<comment type="function">
    <text evidence="4">Inhibits the enzyme activity of ATPase.</text>
</comment>
<protein>
    <recommendedName>
        <fullName evidence="4">ATPase inhibitor, mitochondrial</fullName>
    </recommendedName>
</protein>
<organism evidence="6 7">
    <name type="scientific">Piptocephalis cylindrospora</name>
    <dbReference type="NCBI Taxonomy" id="1907219"/>
    <lineage>
        <taxon>Eukaryota</taxon>
        <taxon>Fungi</taxon>
        <taxon>Fungi incertae sedis</taxon>
        <taxon>Zoopagomycota</taxon>
        <taxon>Zoopagomycotina</taxon>
        <taxon>Zoopagomycetes</taxon>
        <taxon>Zoopagales</taxon>
        <taxon>Piptocephalidaceae</taxon>
        <taxon>Piptocephalis</taxon>
    </lineage>
</organism>
<evidence type="ECO:0000256" key="4">
    <source>
        <dbReference type="RuleBase" id="RU368087"/>
    </source>
</evidence>
<dbReference type="Proteomes" id="UP000267251">
    <property type="component" value="Unassembled WGS sequence"/>
</dbReference>
<evidence type="ECO:0000256" key="3">
    <source>
        <dbReference type="ARBA" id="ARBA00023128"/>
    </source>
</evidence>
<name>A0A4V1IXS6_9FUNG</name>
<dbReference type="Gene3D" id="1.20.5.500">
    <property type="entry name" value="Single helix bin"/>
    <property type="match status" value="1"/>
</dbReference>
<dbReference type="AlphaFoldDB" id="A0A4V1IXS6"/>
<comment type="similarity">
    <text evidence="2 4">Belongs to the ATPase inhibitor family.</text>
</comment>
<accession>A0A4V1IXS6</accession>
<dbReference type="Pfam" id="PF04568">
    <property type="entry name" value="IATP"/>
    <property type="match status" value="1"/>
</dbReference>
<sequence length="93" mass="10833">MLRASLSRSTRALTQPRLISMSAYRQYTEGAIRSGGDTFSKKEKAVEDHFFHQQEVAKLKKLHDQLAHMEKEVFQSKERVKEKLKEHESKSSK</sequence>
<gene>
    <name evidence="6" type="ORF">BJ684DRAFT_11995</name>
</gene>
<dbReference type="InterPro" id="IPR007648">
    <property type="entry name" value="ATPase_inhibitor_mt"/>
</dbReference>
<proteinExistence type="inferred from homology"/>
<keyword evidence="3" id="KW-0496">Mitochondrion</keyword>